<evidence type="ECO:0000256" key="1">
    <source>
        <dbReference type="ARBA" id="ARBA00004871"/>
    </source>
</evidence>
<name>A0A5J6QLJ3_9GAMM</name>
<reference evidence="9 10" key="1">
    <citation type="submission" date="2019-08" db="EMBL/GenBank/DDBJ databases">
        <title>Whole-genome Sequencing of e-waste polymer degrading bacterium Pseudomonas sp. strain PE08.</title>
        <authorList>
            <person name="Kirdat K."/>
            <person name="Debbarma P."/>
            <person name="Narawade N."/>
            <person name="Suyal D."/>
            <person name="Thorat V."/>
            <person name="Shouche Y."/>
            <person name="Goel R."/>
            <person name="Yadav A."/>
        </authorList>
    </citation>
    <scope>NUCLEOTIDE SEQUENCE [LARGE SCALE GENOMIC DNA]</scope>
    <source>
        <strain evidence="9 10">PE08</strain>
    </source>
</reference>
<keyword evidence="4" id="KW-0560">Oxidoreductase</keyword>
<dbReference type="Pfam" id="PF01488">
    <property type="entry name" value="Shikimate_DH"/>
    <property type="match status" value="1"/>
</dbReference>
<dbReference type="RefSeq" id="WP_151133942.1">
    <property type="nucleotide sequence ID" value="NZ_CP043311.1"/>
</dbReference>
<dbReference type="Pfam" id="PF08501">
    <property type="entry name" value="Shikimate_dh_N"/>
    <property type="match status" value="1"/>
</dbReference>
<dbReference type="GO" id="GO:0019632">
    <property type="term" value="P:shikimate metabolic process"/>
    <property type="evidence" value="ECO:0007669"/>
    <property type="project" value="TreeGrafter"/>
</dbReference>
<dbReference type="InterPro" id="IPR036291">
    <property type="entry name" value="NAD(P)-bd_dom_sf"/>
</dbReference>
<comment type="catalytic activity">
    <reaction evidence="6">
        <text>shikimate + NADP(+) = 3-dehydroshikimate + NADPH + H(+)</text>
        <dbReference type="Rhea" id="RHEA:17737"/>
        <dbReference type="ChEBI" id="CHEBI:15378"/>
        <dbReference type="ChEBI" id="CHEBI:16630"/>
        <dbReference type="ChEBI" id="CHEBI:36208"/>
        <dbReference type="ChEBI" id="CHEBI:57783"/>
        <dbReference type="ChEBI" id="CHEBI:58349"/>
        <dbReference type="EC" id="1.1.1.25"/>
    </reaction>
</comment>
<evidence type="ECO:0000256" key="2">
    <source>
        <dbReference type="ARBA" id="ARBA00012962"/>
    </source>
</evidence>
<dbReference type="SUPFAM" id="SSF51735">
    <property type="entry name" value="NAD(P)-binding Rossmann-fold domains"/>
    <property type="match status" value="1"/>
</dbReference>
<dbReference type="EMBL" id="CP043311">
    <property type="protein sequence ID" value="QEY63293.1"/>
    <property type="molecule type" value="Genomic_DNA"/>
</dbReference>
<accession>A0A5J6QLJ3</accession>
<sequence>MIHGSTELVAIIGSPIAQVKSPENFNAWFAENGQDRAMIAVDMAEQDLATFIQALRGWKNLRGCVVTVPYKQVLAGQLDQLSPRAAALGSVNVIRREANGRLLGDNVDGEGFLKAARAHGFHPEGCRALVVGSGGVGAAIAYSLCEGGVRQLVIADLDQPRAQALAESLSRAFPQVQIGNQYESLGDFDLVANATPVGMGGTGEMPLPGVLLETLSPTALVADVVTSPVVTPFLELARSLGCRIQTGPEMARAQMGNLGAHMGVMPQDA</sequence>
<feature type="domain" description="Quinate/shikimate 5-dehydrogenase/glutamyl-tRNA reductase" evidence="7">
    <location>
        <begin position="124"/>
        <end position="195"/>
    </location>
</feature>
<dbReference type="PANTHER" id="PTHR21089:SF1">
    <property type="entry name" value="BIFUNCTIONAL 3-DEHYDROQUINATE DEHYDRATASE_SHIKIMATE DEHYDROGENASE, CHLOROPLASTIC"/>
    <property type="match status" value="1"/>
</dbReference>
<dbReference type="InterPro" id="IPR013708">
    <property type="entry name" value="Shikimate_DH-bd_N"/>
</dbReference>
<evidence type="ECO:0000313" key="9">
    <source>
        <dbReference type="EMBL" id="QEY63293.1"/>
    </source>
</evidence>
<dbReference type="GO" id="GO:0009423">
    <property type="term" value="P:chorismate biosynthetic process"/>
    <property type="evidence" value="ECO:0007669"/>
    <property type="project" value="UniProtKB-UniPathway"/>
</dbReference>
<keyword evidence="10" id="KW-1185">Reference proteome</keyword>
<keyword evidence="5" id="KW-0028">Amino-acid biosynthesis</keyword>
<dbReference type="InterPro" id="IPR006151">
    <property type="entry name" value="Shikm_DH/Glu-tRNA_Rdtase"/>
</dbReference>
<evidence type="ECO:0000259" key="8">
    <source>
        <dbReference type="Pfam" id="PF08501"/>
    </source>
</evidence>
<dbReference type="GO" id="GO:0009073">
    <property type="term" value="P:aromatic amino acid family biosynthetic process"/>
    <property type="evidence" value="ECO:0007669"/>
    <property type="project" value="UniProtKB-KW"/>
</dbReference>
<keyword evidence="3" id="KW-0521">NADP</keyword>
<protein>
    <recommendedName>
        <fullName evidence="2">shikimate dehydrogenase (NADP(+))</fullName>
        <ecNumber evidence="2">1.1.1.25</ecNumber>
    </recommendedName>
</protein>
<dbReference type="Gene3D" id="3.40.50.10860">
    <property type="entry name" value="Leucine Dehydrogenase, chain A, domain 1"/>
    <property type="match status" value="1"/>
</dbReference>
<dbReference type="InterPro" id="IPR046346">
    <property type="entry name" value="Aminoacid_DH-like_N_sf"/>
</dbReference>
<gene>
    <name evidence="9" type="ORF">FXN65_14985</name>
</gene>
<keyword evidence="5" id="KW-0057">Aromatic amino acid biosynthesis</keyword>
<dbReference type="GO" id="GO:0004764">
    <property type="term" value="F:shikimate 3-dehydrogenase (NADP+) activity"/>
    <property type="evidence" value="ECO:0007669"/>
    <property type="project" value="UniProtKB-EC"/>
</dbReference>
<evidence type="ECO:0000256" key="5">
    <source>
        <dbReference type="ARBA" id="ARBA00023141"/>
    </source>
</evidence>
<organism evidence="9 10">
    <name type="scientific">Metapseudomonas lalkuanensis</name>
    <dbReference type="NCBI Taxonomy" id="2604832"/>
    <lineage>
        <taxon>Bacteria</taxon>
        <taxon>Pseudomonadati</taxon>
        <taxon>Pseudomonadota</taxon>
        <taxon>Gammaproteobacteria</taxon>
        <taxon>Pseudomonadales</taxon>
        <taxon>Pseudomonadaceae</taxon>
        <taxon>Metapseudomonas</taxon>
    </lineage>
</organism>
<dbReference type="InterPro" id="IPR022893">
    <property type="entry name" value="Shikimate_DH_fam"/>
</dbReference>
<dbReference type="GO" id="GO:0050661">
    <property type="term" value="F:NADP binding"/>
    <property type="evidence" value="ECO:0007669"/>
    <property type="project" value="TreeGrafter"/>
</dbReference>
<dbReference type="EC" id="1.1.1.25" evidence="2"/>
<dbReference type="KEGG" id="plal:FXN65_14985"/>
<dbReference type="Proteomes" id="UP000327179">
    <property type="component" value="Chromosome"/>
</dbReference>
<dbReference type="UniPathway" id="UPA00053">
    <property type="reaction ID" value="UER00087"/>
</dbReference>
<evidence type="ECO:0000313" key="10">
    <source>
        <dbReference type="Proteomes" id="UP000327179"/>
    </source>
</evidence>
<dbReference type="SUPFAM" id="SSF53223">
    <property type="entry name" value="Aminoacid dehydrogenase-like, N-terminal domain"/>
    <property type="match status" value="1"/>
</dbReference>
<dbReference type="PANTHER" id="PTHR21089">
    <property type="entry name" value="SHIKIMATE DEHYDROGENASE"/>
    <property type="match status" value="1"/>
</dbReference>
<evidence type="ECO:0000256" key="6">
    <source>
        <dbReference type="ARBA" id="ARBA00049442"/>
    </source>
</evidence>
<dbReference type="CDD" id="cd01065">
    <property type="entry name" value="NAD_bind_Shikimate_DH"/>
    <property type="match status" value="1"/>
</dbReference>
<dbReference type="AlphaFoldDB" id="A0A5J6QLJ3"/>
<dbReference type="Gene3D" id="3.40.50.720">
    <property type="entry name" value="NAD(P)-binding Rossmann-like Domain"/>
    <property type="match status" value="1"/>
</dbReference>
<evidence type="ECO:0000259" key="7">
    <source>
        <dbReference type="Pfam" id="PF01488"/>
    </source>
</evidence>
<dbReference type="GO" id="GO:0005829">
    <property type="term" value="C:cytosol"/>
    <property type="evidence" value="ECO:0007669"/>
    <property type="project" value="TreeGrafter"/>
</dbReference>
<comment type="pathway">
    <text evidence="1">Metabolic intermediate biosynthesis; chorismate biosynthesis; chorismate from D-erythrose 4-phosphate and phosphoenolpyruvate: step 4/7.</text>
</comment>
<evidence type="ECO:0000256" key="4">
    <source>
        <dbReference type="ARBA" id="ARBA00023002"/>
    </source>
</evidence>
<feature type="domain" description="Shikimate dehydrogenase substrate binding N-terminal" evidence="8">
    <location>
        <begin position="11"/>
        <end position="94"/>
    </location>
</feature>
<proteinExistence type="predicted"/>
<evidence type="ECO:0000256" key="3">
    <source>
        <dbReference type="ARBA" id="ARBA00022857"/>
    </source>
</evidence>